<evidence type="ECO:0000256" key="3">
    <source>
        <dbReference type="SAM" id="SignalP"/>
    </source>
</evidence>
<feature type="region of interest" description="Disordered" evidence="2">
    <location>
        <begin position="31"/>
        <end position="64"/>
    </location>
</feature>
<dbReference type="PANTHER" id="PTHR10900:SF77">
    <property type="entry name" value="FI19380P1"/>
    <property type="match status" value="1"/>
</dbReference>
<protein>
    <submittedName>
        <fullName evidence="5">Fasciclin domain-containing protein</fullName>
    </submittedName>
</protein>
<dbReference type="PANTHER" id="PTHR10900">
    <property type="entry name" value="PERIOSTIN-RELATED"/>
    <property type="match status" value="1"/>
</dbReference>
<gene>
    <name evidence="5" type="ORF">D6T63_04995</name>
</gene>
<dbReference type="OrthoDB" id="9800666at2"/>
<feature type="domain" description="FAS1" evidence="4">
    <location>
        <begin position="97"/>
        <end position="230"/>
    </location>
</feature>
<dbReference type="GO" id="GO:0050839">
    <property type="term" value="F:cell adhesion molecule binding"/>
    <property type="evidence" value="ECO:0007669"/>
    <property type="project" value="TreeGrafter"/>
</dbReference>
<dbReference type="Proteomes" id="UP000272560">
    <property type="component" value="Unassembled WGS sequence"/>
</dbReference>
<proteinExistence type="predicted"/>
<name>A0A3A5MAT1_9MICC</name>
<accession>A0A3A5MAT1</accession>
<dbReference type="PROSITE" id="PS50213">
    <property type="entry name" value="FAS1"/>
    <property type="match status" value="1"/>
</dbReference>
<dbReference type="InterPro" id="IPR000782">
    <property type="entry name" value="FAS1_domain"/>
</dbReference>
<dbReference type="SMART" id="SM00554">
    <property type="entry name" value="FAS1"/>
    <property type="match status" value="1"/>
</dbReference>
<dbReference type="EMBL" id="QZVT01000002">
    <property type="protein sequence ID" value="RJT82091.1"/>
    <property type="molecule type" value="Genomic_DNA"/>
</dbReference>
<dbReference type="Gene3D" id="2.30.180.10">
    <property type="entry name" value="FAS1 domain"/>
    <property type="match status" value="1"/>
</dbReference>
<dbReference type="InterPro" id="IPR036378">
    <property type="entry name" value="FAS1_dom_sf"/>
</dbReference>
<feature type="signal peptide" evidence="3">
    <location>
        <begin position="1"/>
        <end position="23"/>
    </location>
</feature>
<dbReference type="GO" id="GO:0030198">
    <property type="term" value="P:extracellular matrix organization"/>
    <property type="evidence" value="ECO:0007669"/>
    <property type="project" value="TreeGrafter"/>
</dbReference>
<feature type="chain" id="PRO_5039598001" evidence="3">
    <location>
        <begin position="24"/>
        <end position="236"/>
    </location>
</feature>
<dbReference type="PROSITE" id="PS51257">
    <property type="entry name" value="PROKAR_LIPOPROTEIN"/>
    <property type="match status" value="1"/>
</dbReference>
<dbReference type="Pfam" id="PF02469">
    <property type="entry name" value="Fasciclin"/>
    <property type="match status" value="1"/>
</dbReference>
<evidence type="ECO:0000313" key="6">
    <source>
        <dbReference type="Proteomes" id="UP000272560"/>
    </source>
</evidence>
<dbReference type="RefSeq" id="WP_120147909.1">
    <property type="nucleotide sequence ID" value="NZ_QZVT01000002.1"/>
</dbReference>
<dbReference type="InterPro" id="IPR050904">
    <property type="entry name" value="Adhesion/Biosynth-related"/>
</dbReference>
<evidence type="ECO:0000256" key="2">
    <source>
        <dbReference type="SAM" id="MobiDB-lite"/>
    </source>
</evidence>
<dbReference type="SUPFAM" id="SSF82153">
    <property type="entry name" value="FAS1 domain"/>
    <property type="match status" value="1"/>
</dbReference>
<dbReference type="AlphaFoldDB" id="A0A3A5MAT1"/>
<evidence type="ECO:0000313" key="5">
    <source>
        <dbReference type="EMBL" id="RJT82091.1"/>
    </source>
</evidence>
<evidence type="ECO:0000256" key="1">
    <source>
        <dbReference type="ARBA" id="ARBA00022729"/>
    </source>
</evidence>
<evidence type="ECO:0000259" key="4">
    <source>
        <dbReference type="PROSITE" id="PS50213"/>
    </source>
</evidence>
<dbReference type="GO" id="GO:0031012">
    <property type="term" value="C:extracellular matrix"/>
    <property type="evidence" value="ECO:0007669"/>
    <property type="project" value="TreeGrafter"/>
</dbReference>
<keyword evidence="6" id="KW-1185">Reference proteome</keyword>
<dbReference type="FunFam" id="2.30.180.10:FF:000019">
    <property type="entry name" value="Cell surface lipoprotein"/>
    <property type="match status" value="1"/>
</dbReference>
<reference evidence="5 6" key="1">
    <citation type="submission" date="2018-09" db="EMBL/GenBank/DDBJ databases">
        <title>Novel species of Arthrobacter.</title>
        <authorList>
            <person name="Liu Q."/>
            <person name="Xin Y.-H."/>
        </authorList>
    </citation>
    <scope>NUCLEOTIDE SEQUENCE [LARGE SCALE GENOMIC DNA]</scope>
    <source>
        <strain evidence="5 6">Hz2</strain>
    </source>
</reference>
<dbReference type="GO" id="GO:0007155">
    <property type="term" value="P:cell adhesion"/>
    <property type="evidence" value="ECO:0007669"/>
    <property type="project" value="TreeGrafter"/>
</dbReference>
<organism evidence="5 6">
    <name type="scientific">Arthrobacter cheniae</name>
    <dbReference type="NCBI Taxonomy" id="1258888"/>
    <lineage>
        <taxon>Bacteria</taxon>
        <taxon>Bacillati</taxon>
        <taxon>Actinomycetota</taxon>
        <taxon>Actinomycetes</taxon>
        <taxon>Micrococcales</taxon>
        <taxon>Micrococcaceae</taxon>
        <taxon>Arthrobacter</taxon>
    </lineage>
</organism>
<dbReference type="GO" id="GO:0005615">
    <property type="term" value="C:extracellular space"/>
    <property type="evidence" value="ECO:0007669"/>
    <property type="project" value="TreeGrafter"/>
</dbReference>
<sequence length="236" mass="23294">MELTKRRNLSILGIAAVSMFGLAACGGGTESASEATPSSMASETSMASESPSAEASMSPSASADAAMDPAANLVGPGCAGYAETVPDGAGSVAGMALDPVATAASNNPILTQLTAAVSGGINPDVDLVDTLNGGEFTVFAPVDEAFAALPAEAVEGLKTDTEGLSSILTYHVVPGKIQPAELEGTTQTTVQGAMLEVTGSGDELKVNDANVICGGVQTANAVVYLIDAVMMPPAAG</sequence>
<comment type="caution">
    <text evidence="5">The sequence shown here is derived from an EMBL/GenBank/DDBJ whole genome shotgun (WGS) entry which is preliminary data.</text>
</comment>
<keyword evidence="1 3" id="KW-0732">Signal</keyword>